<evidence type="ECO:0000259" key="4">
    <source>
        <dbReference type="PROSITE" id="PS50072"/>
    </source>
</evidence>
<feature type="region of interest" description="Disordered" evidence="3">
    <location>
        <begin position="182"/>
        <end position="202"/>
    </location>
</feature>
<dbReference type="Pfam" id="PF00160">
    <property type="entry name" value="Pro_isomerase"/>
    <property type="match status" value="1"/>
</dbReference>
<feature type="region of interest" description="Disordered" evidence="3">
    <location>
        <begin position="232"/>
        <end position="263"/>
    </location>
</feature>
<dbReference type="InterPro" id="IPR044666">
    <property type="entry name" value="Cyclophilin_A-like"/>
</dbReference>
<accession>A0A3B0MML3</accession>
<dbReference type="EMBL" id="UIVS01000002">
    <property type="protein sequence ID" value="SVP91423.1"/>
    <property type="molecule type" value="Genomic_DNA"/>
</dbReference>
<name>A0A3B0MML3_THEAN</name>
<dbReference type="PANTHER" id="PTHR45625">
    <property type="entry name" value="PEPTIDYL-PROLYL CIS-TRANS ISOMERASE-RELATED"/>
    <property type="match status" value="1"/>
</dbReference>
<dbReference type="GO" id="GO:0071013">
    <property type="term" value="C:catalytic step 2 spliceosome"/>
    <property type="evidence" value="ECO:0007669"/>
    <property type="project" value="TreeGrafter"/>
</dbReference>
<keyword evidence="2" id="KW-0539">Nucleus</keyword>
<dbReference type="SUPFAM" id="SSF50891">
    <property type="entry name" value="Cyclophilin-like"/>
    <property type="match status" value="1"/>
</dbReference>
<dbReference type="PROSITE" id="PS50072">
    <property type="entry name" value="CSA_PPIASE_2"/>
    <property type="match status" value="1"/>
</dbReference>
<dbReference type="CDD" id="cd01925">
    <property type="entry name" value="cyclophilin_CeCYP16-like"/>
    <property type="match status" value="1"/>
</dbReference>
<dbReference type="Gene3D" id="2.40.100.10">
    <property type="entry name" value="Cyclophilin-like"/>
    <property type="match status" value="1"/>
</dbReference>
<reference evidence="6" key="1">
    <citation type="submission" date="2018-07" db="EMBL/GenBank/DDBJ databases">
        <authorList>
            <person name="Quirk P.G."/>
            <person name="Krulwich T.A."/>
        </authorList>
    </citation>
    <scope>NUCLEOTIDE SEQUENCE</scope>
    <source>
        <strain evidence="6">Anand</strain>
    </source>
</reference>
<evidence type="ECO:0000313" key="6">
    <source>
        <dbReference type="EMBL" id="SVP91423.1"/>
    </source>
</evidence>
<dbReference type="AlphaFoldDB" id="A0A3B0MML3"/>
<evidence type="ECO:0000256" key="3">
    <source>
        <dbReference type="SAM" id="MobiDB-lite"/>
    </source>
</evidence>
<evidence type="ECO:0000256" key="1">
    <source>
        <dbReference type="ARBA" id="ARBA00004123"/>
    </source>
</evidence>
<feature type="domain" description="PPIase cyclophilin-type" evidence="4">
    <location>
        <begin position="18"/>
        <end position="167"/>
    </location>
</feature>
<dbReference type="InterPro" id="IPR002130">
    <property type="entry name" value="Cyclophilin-type_PPIase_dom"/>
</dbReference>
<dbReference type="GO" id="GO:0006457">
    <property type="term" value="P:protein folding"/>
    <property type="evidence" value="ECO:0007669"/>
    <property type="project" value="InterPro"/>
</dbReference>
<organism evidence="6">
    <name type="scientific">Theileria annulata</name>
    <dbReference type="NCBI Taxonomy" id="5874"/>
    <lineage>
        <taxon>Eukaryota</taxon>
        <taxon>Sar</taxon>
        <taxon>Alveolata</taxon>
        <taxon>Apicomplexa</taxon>
        <taxon>Aconoidasida</taxon>
        <taxon>Piroplasmida</taxon>
        <taxon>Theileriidae</taxon>
        <taxon>Theileria</taxon>
    </lineage>
</organism>
<dbReference type="PROSITE" id="PS00170">
    <property type="entry name" value="CSA_PPIASE_1"/>
    <property type="match status" value="1"/>
</dbReference>
<proteinExistence type="predicted"/>
<comment type="subcellular location">
    <subcellularLocation>
        <location evidence="1">Nucleus</location>
    </subcellularLocation>
</comment>
<feature type="compositionally biased region" description="Acidic residues" evidence="3">
    <location>
        <begin position="184"/>
        <end position="194"/>
    </location>
</feature>
<evidence type="ECO:0000256" key="2">
    <source>
        <dbReference type="ARBA" id="ARBA00023242"/>
    </source>
</evidence>
<sequence length="426" mass="48897">MSEVYSLEPSCKGRVVINTSLGELDIRLWSSHCPKACRNFVQLCMEGYYNNCIFHRVIPNFMVQTGDPSGTGNGGESIYGEPFENEIVSRLKFRNRGMVAMANTGGKCSNMSQFFITLDRSDFLNGKYTLFGKVEGNSIYNLLKIGKCEVDKNDRPIDPPKILSCYVVENPFDDIVPRLLQLSEPEEEKQEEEVTTTQTKDKRLLSFLDSDDEEDQAVKIKSAHDLLQDKSLSKTSVQIKETPKSDQPDEPATAEEPEDVEDEVYEEVEDLNEEDEMRKKEINELEKKLIDNKDDLYNRKKKKKTKHDPKETLERLALFTKKLGEISKNEKLANKQPETDEDMSDGSWFAGTKLQFSIDSNRAYAYDAGRDTVFLTLNFIVQLDVYDPLKGKDNKLNSIKNIRRNVFLDYLTQEFLVNNNYSCHSR</sequence>
<gene>
    <name evidence="5" type="ORF">TAT_000156800</name>
    <name evidence="6" type="ORF">TAV_000157000</name>
</gene>
<dbReference type="VEuPathDB" id="PiroplasmaDB:TA14055"/>
<dbReference type="GO" id="GO:0003755">
    <property type="term" value="F:peptidyl-prolyl cis-trans isomerase activity"/>
    <property type="evidence" value="ECO:0007669"/>
    <property type="project" value="InterPro"/>
</dbReference>
<dbReference type="InterPro" id="IPR029000">
    <property type="entry name" value="Cyclophilin-like_dom_sf"/>
</dbReference>
<feature type="compositionally biased region" description="Acidic residues" evidence="3">
    <location>
        <begin position="248"/>
        <end position="263"/>
    </location>
</feature>
<protein>
    <submittedName>
        <fullName evidence="6">Cyclophilin, putative</fullName>
    </submittedName>
</protein>
<dbReference type="PANTHER" id="PTHR45625:SF6">
    <property type="entry name" value="SPLICEOSOME-ASSOCIATED PROTEIN CWC27 HOMOLOG"/>
    <property type="match status" value="1"/>
</dbReference>
<evidence type="ECO:0000313" key="5">
    <source>
        <dbReference type="EMBL" id="SVP90857.1"/>
    </source>
</evidence>
<dbReference type="PRINTS" id="PR00153">
    <property type="entry name" value="CSAPPISMRASE"/>
</dbReference>
<dbReference type="EMBL" id="UIVT01000002">
    <property type="protein sequence ID" value="SVP90857.1"/>
    <property type="molecule type" value="Genomic_DNA"/>
</dbReference>
<dbReference type="InterPro" id="IPR020892">
    <property type="entry name" value="Cyclophilin-type_PPIase_CS"/>
</dbReference>